<gene>
    <name evidence="2" type="ORF">HYY65_00020</name>
</gene>
<protein>
    <recommendedName>
        <fullName evidence="4">Antitoxin</fullName>
    </recommendedName>
</protein>
<comment type="caution">
    <text evidence="2">The sequence shown here is derived from an EMBL/GenBank/DDBJ whole genome shotgun (WGS) entry which is preliminary data.</text>
</comment>
<feature type="region of interest" description="Disordered" evidence="1">
    <location>
        <begin position="63"/>
        <end position="88"/>
    </location>
</feature>
<accession>A0A932LYI3</accession>
<dbReference type="Proteomes" id="UP000741360">
    <property type="component" value="Unassembled WGS sequence"/>
</dbReference>
<evidence type="ECO:0000256" key="1">
    <source>
        <dbReference type="SAM" id="MobiDB-lite"/>
    </source>
</evidence>
<name>A0A932LYI3_UNCTE</name>
<evidence type="ECO:0000313" key="2">
    <source>
        <dbReference type="EMBL" id="MBI3013462.1"/>
    </source>
</evidence>
<proteinExistence type="predicted"/>
<dbReference type="Gene3D" id="3.40.1620.10">
    <property type="entry name" value="YefM-like domain"/>
    <property type="match status" value="1"/>
</dbReference>
<dbReference type="EMBL" id="JACPSX010000001">
    <property type="protein sequence ID" value="MBI3013462.1"/>
    <property type="molecule type" value="Genomic_DNA"/>
</dbReference>
<feature type="compositionally biased region" description="Basic and acidic residues" evidence="1">
    <location>
        <begin position="68"/>
        <end position="80"/>
    </location>
</feature>
<sequence length="88" mass="9719">MKITISEARKRLPELVRQVKKDRGTTVQITVRDEVVAELRAALPEPEPGAAARKLLEVMGKLPKARGSKTDISSRVKEHLYGGSRGSR</sequence>
<reference evidence="2" key="1">
    <citation type="submission" date="2020-07" db="EMBL/GenBank/DDBJ databases">
        <title>Huge and variable diversity of episymbiotic CPR bacteria and DPANN archaea in groundwater ecosystems.</title>
        <authorList>
            <person name="He C.Y."/>
            <person name="Keren R."/>
            <person name="Whittaker M."/>
            <person name="Farag I.F."/>
            <person name="Doudna J."/>
            <person name="Cate J.H.D."/>
            <person name="Banfield J.F."/>
        </authorList>
    </citation>
    <scope>NUCLEOTIDE SEQUENCE</scope>
    <source>
        <strain evidence="2">NC_groundwater_717_Ag_S-0.2um_59_8</strain>
    </source>
</reference>
<evidence type="ECO:0008006" key="4">
    <source>
        <dbReference type="Google" id="ProtNLM"/>
    </source>
</evidence>
<dbReference type="AlphaFoldDB" id="A0A932LYI3"/>
<evidence type="ECO:0000313" key="3">
    <source>
        <dbReference type="Proteomes" id="UP000741360"/>
    </source>
</evidence>
<organism evidence="2 3">
    <name type="scientific">Tectimicrobiota bacterium</name>
    <dbReference type="NCBI Taxonomy" id="2528274"/>
    <lineage>
        <taxon>Bacteria</taxon>
        <taxon>Pseudomonadati</taxon>
        <taxon>Nitrospinota/Tectimicrobiota group</taxon>
        <taxon>Candidatus Tectimicrobiota</taxon>
    </lineage>
</organism>